<keyword evidence="2" id="KW-1185">Reference proteome</keyword>
<dbReference type="AlphaFoldDB" id="A0A5J6HVC4"/>
<proteinExistence type="predicted"/>
<dbReference type="EMBL" id="CP023695">
    <property type="protein sequence ID" value="QEV20937.1"/>
    <property type="molecule type" value="Genomic_DNA"/>
</dbReference>
<evidence type="ECO:0000313" key="1">
    <source>
        <dbReference type="EMBL" id="QEV20937.1"/>
    </source>
</evidence>
<evidence type="ECO:0008006" key="3">
    <source>
        <dbReference type="Google" id="ProtNLM"/>
    </source>
</evidence>
<dbReference type="KEGG" id="salw:CP975_28325"/>
<reference evidence="1 2" key="1">
    <citation type="submission" date="2017-09" db="EMBL/GenBank/DDBJ databases">
        <authorList>
            <person name="Lee N."/>
            <person name="Cho B.-K."/>
        </authorList>
    </citation>
    <scope>NUCLEOTIDE SEQUENCE [LARGE SCALE GENOMIC DNA]</scope>
    <source>
        <strain evidence="1 2">ATCC 12461</strain>
    </source>
</reference>
<sequence>MWSRGVTLTERAERWPSPVEELTVRRHADGERVTITWRPPAVGDGLLIPWTAGPVPPGTDVSDLVGTVDAVPARSAGAESCAELTPRPERRVRVTAVSVLGDRAVSGPSLVIESPAPIRDLMVRRIDADRAEVRFDWPEPAVLVRVAWGDGLRGGERHVARSALLAGRVEIPVSADVCVVTAVPLPRPDAVAIDTPPASATLPAAPPPPPPLPSEPPWWRGWWRRWWRP</sequence>
<gene>
    <name evidence="1" type="ORF">CP975_28325</name>
</gene>
<dbReference type="Proteomes" id="UP000326553">
    <property type="component" value="Chromosome"/>
</dbReference>
<protein>
    <recommendedName>
        <fullName evidence="3">Fibronectin type III domain-containing protein</fullName>
    </recommendedName>
</protein>
<name>A0A5J6HVC4_STRAD</name>
<accession>A0A5J6HVC4</accession>
<evidence type="ECO:0000313" key="2">
    <source>
        <dbReference type="Proteomes" id="UP000326553"/>
    </source>
</evidence>
<organism evidence="1 2">
    <name type="scientific">Streptomyces alboniger</name>
    <dbReference type="NCBI Taxonomy" id="132473"/>
    <lineage>
        <taxon>Bacteria</taxon>
        <taxon>Bacillati</taxon>
        <taxon>Actinomycetota</taxon>
        <taxon>Actinomycetes</taxon>
        <taxon>Kitasatosporales</taxon>
        <taxon>Streptomycetaceae</taxon>
        <taxon>Streptomyces</taxon>
        <taxon>Streptomyces aurantiacus group</taxon>
    </lineage>
</organism>